<organism evidence="1 2">
    <name type="scientific">Kyrpidia spormannii</name>
    <dbReference type="NCBI Taxonomy" id="2055160"/>
    <lineage>
        <taxon>Bacteria</taxon>
        <taxon>Bacillati</taxon>
        <taxon>Bacillota</taxon>
        <taxon>Bacilli</taxon>
        <taxon>Bacillales</taxon>
        <taxon>Alicyclobacillaceae</taxon>
        <taxon>Kyrpidia</taxon>
    </lineage>
</organism>
<reference evidence="1" key="1">
    <citation type="submission" date="2020-04" db="EMBL/GenBank/DDBJ databases">
        <authorList>
            <person name="Hogendoorn C."/>
        </authorList>
    </citation>
    <scope>NUCLEOTIDE SEQUENCE</scope>
    <source>
        <strain evidence="1">FAVT5</strain>
    </source>
</reference>
<proteinExistence type="predicted"/>
<dbReference type="EMBL" id="LR792684">
    <property type="protein sequence ID" value="CAB3395146.1"/>
    <property type="molecule type" value="Genomic_DNA"/>
</dbReference>
<evidence type="ECO:0000313" key="2">
    <source>
        <dbReference type="Proteomes" id="UP000501793"/>
    </source>
</evidence>
<keyword evidence="2" id="KW-1185">Reference proteome</keyword>
<keyword evidence="1" id="KW-0378">Hydrolase</keyword>
<dbReference type="Proteomes" id="UP000501793">
    <property type="component" value="Chromosome"/>
</dbReference>
<keyword evidence="1" id="KW-0255">Endonuclease</keyword>
<keyword evidence="1" id="KW-0540">Nuclease</keyword>
<accession>A0ACA8ZF28</accession>
<gene>
    <name evidence="1" type="ORF">FAVT5_3243</name>
</gene>
<protein>
    <submittedName>
        <fullName evidence="1">Uma2 family endonuclease</fullName>
    </submittedName>
</protein>
<evidence type="ECO:0000313" key="1">
    <source>
        <dbReference type="EMBL" id="CAB3395146.1"/>
    </source>
</evidence>
<sequence length="192" mass="21865">MPRPKASGSGRYTYEDYQTWDGGERWELIDGVPYLLASPSTEHQQILMQLSVEIGGYLRGKACRAFAAPMDLTFSPDSKTKDVVQPDLFVICDPVPPGPRVIGTPEWIIEILSPSTAANDLIRKMNLYQRAGVREYWIVDPMENRIHVYLHDGTVLRWQREYQPGDTLAPSMFSDLVIQVDQVFDRRPLGRP</sequence>
<name>A0ACA8ZF28_9BACL</name>